<dbReference type="PROSITE" id="PS51257">
    <property type="entry name" value="PROKAR_LIPOPROTEIN"/>
    <property type="match status" value="1"/>
</dbReference>
<dbReference type="RefSeq" id="WP_136530201.1">
    <property type="nucleotide sequence ID" value="NZ_STGX01000009.1"/>
</dbReference>
<evidence type="ECO:0000256" key="1">
    <source>
        <dbReference type="SAM" id="MobiDB-lite"/>
    </source>
</evidence>
<dbReference type="Gene3D" id="2.60.40.1890">
    <property type="entry name" value="PCu(A)C copper chaperone"/>
    <property type="match status" value="1"/>
</dbReference>
<dbReference type="InterPro" id="IPR036182">
    <property type="entry name" value="PCuAC_sf"/>
</dbReference>
<sequence length="247" mass="25779">MVRGNNSSFTVRRVGAIAIAGATAVALSACGAGRETQTDSKQSAVAGVNVDVDDLALRDLQIEFDSTEGYAAGADAALRVWIGNEGDQEVRLTGVTVRADEATAPDDLLGTVTFVSPAAQAAEAEAEAAESASEDASEEADEESTDETADAEETTEAPATPEEDPFEGETAIDVAIAPADYARLDHGVEGGDYLLLEDLTQDLPVGGSVWVTFTFSNGQEFGVELAIGQSLDAEDRSFYEPEEPAEH</sequence>
<accession>A0A4S8PHU8</accession>
<name>A0A4S8PHU8_9ACTN</name>
<evidence type="ECO:0000313" key="2">
    <source>
        <dbReference type="EMBL" id="THV27969.1"/>
    </source>
</evidence>
<dbReference type="Proteomes" id="UP000305792">
    <property type="component" value="Unassembled WGS sequence"/>
</dbReference>
<comment type="caution">
    <text evidence="2">The sequence shown here is derived from an EMBL/GenBank/DDBJ whole genome shotgun (WGS) entry which is preliminary data.</text>
</comment>
<proteinExistence type="predicted"/>
<dbReference type="AlphaFoldDB" id="A0A4S8PHU8"/>
<evidence type="ECO:0000313" key="3">
    <source>
        <dbReference type="Proteomes" id="UP000305792"/>
    </source>
</evidence>
<reference evidence="2 3" key="1">
    <citation type="journal article" date="2018" name="Int. J. Syst. Evol. Microbiol.">
        <title>Glycomyces paridis sp. nov., isolated from the medicinal plant Paris polyphylla.</title>
        <authorList>
            <person name="Fang X.M."/>
            <person name="Bai J.L."/>
            <person name="Su J."/>
            <person name="Zhao L.L."/>
            <person name="Liu H.Y."/>
            <person name="Ma B.P."/>
            <person name="Zhang Y.Q."/>
            <person name="Yu L.Y."/>
        </authorList>
    </citation>
    <scope>NUCLEOTIDE SEQUENCE [LARGE SCALE GENOMIC DNA]</scope>
    <source>
        <strain evidence="2 3">CPCC 204357</strain>
    </source>
</reference>
<gene>
    <name evidence="2" type="ORF">E9998_13350</name>
</gene>
<feature type="compositionally biased region" description="Acidic residues" evidence="1">
    <location>
        <begin position="124"/>
        <end position="167"/>
    </location>
</feature>
<keyword evidence="3" id="KW-1185">Reference proteome</keyword>
<organism evidence="2 3">
    <name type="scientific">Glycomyces paridis</name>
    <dbReference type="NCBI Taxonomy" id="2126555"/>
    <lineage>
        <taxon>Bacteria</taxon>
        <taxon>Bacillati</taxon>
        <taxon>Actinomycetota</taxon>
        <taxon>Actinomycetes</taxon>
        <taxon>Glycomycetales</taxon>
        <taxon>Glycomycetaceae</taxon>
        <taxon>Glycomyces</taxon>
    </lineage>
</organism>
<dbReference type="OrthoDB" id="5193142at2"/>
<protein>
    <submittedName>
        <fullName evidence="2">Copper chaperone PCu(A)C</fullName>
    </submittedName>
</protein>
<dbReference type="EMBL" id="STGX01000009">
    <property type="protein sequence ID" value="THV27969.1"/>
    <property type="molecule type" value="Genomic_DNA"/>
</dbReference>
<feature type="region of interest" description="Disordered" evidence="1">
    <location>
        <begin position="120"/>
        <end position="167"/>
    </location>
</feature>